<organism evidence="1 2">
    <name type="scientific">Duganella alba</name>
    <dbReference type="NCBI Taxonomy" id="2666081"/>
    <lineage>
        <taxon>Bacteria</taxon>
        <taxon>Pseudomonadati</taxon>
        <taxon>Pseudomonadota</taxon>
        <taxon>Betaproteobacteria</taxon>
        <taxon>Burkholderiales</taxon>
        <taxon>Oxalobacteraceae</taxon>
        <taxon>Telluria group</taxon>
        <taxon>Duganella</taxon>
    </lineage>
</organism>
<keyword evidence="2" id="KW-1185">Reference proteome</keyword>
<evidence type="ECO:0000313" key="1">
    <source>
        <dbReference type="EMBL" id="MRX07310.1"/>
    </source>
</evidence>
<comment type="caution">
    <text evidence="1">The sequence shown here is derived from an EMBL/GenBank/DDBJ whole genome shotgun (WGS) entry which is preliminary data.</text>
</comment>
<dbReference type="EMBL" id="WKJM01000003">
    <property type="protein sequence ID" value="MRX07310.1"/>
    <property type="molecule type" value="Genomic_DNA"/>
</dbReference>
<name>A0A6L5QCI8_9BURK</name>
<dbReference type="AlphaFoldDB" id="A0A6L5QCI8"/>
<accession>A0A6L5QCI8</accession>
<dbReference type="Proteomes" id="UP000481037">
    <property type="component" value="Unassembled WGS sequence"/>
</dbReference>
<dbReference type="RefSeq" id="WP_154361953.1">
    <property type="nucleotide sequence ID" value="NZ_WKJM01000003.1"/>
</dbReference>
<reference evidence="1 2" key="1">
    <citation type="submission" date="2019-11" db="EMBL/GenBank/DDBJ databases">
        <title>Novel species isolated from a subtropical stream in China.</title>
        <authorList>
            <person name="Lu H."/>
        </authorList>
    </citation>
    <scope>NUCLEOTIDE SEQUENCE [LARGE SCALE GENOMIC DNA]</scope>
    <source>
        <strain evidence="1 2">FT25W</strain>
    </source>
</reference>
<proteinExistence type="predicted"/>
<evidence type="ECO:0000313" key="2">
    <source>
        <dbReference type="Proteomes" id="UP000481037"/>
    </source>
</evidence>
<protein>
    <submittedName>
        <fullName evidence="1">Uncharacterized protein</fullName>
    </submittedName>
</protein>
<gene>
    <name evidence="1" type="ORF">GJ697_05625</name>
</gene>
<sequence>MKIDDLIRRRVEAALLDRDGSCRDINFSEFILTSRAIDVLEFLASSWTYVQAMTGEGYEIASAELQSNLQLASGSLSTIWNGGRNPKHLQAYFHWNEPDKVFCEITFFPKDIDSGTFKLMEFLSMLGKLVSVAGSDEYYLPYEDASWRRGQQKNDAVILSDKVLLLSPA</sequence>